<sequence>MSEVGDRAPTRPVDMLIDRFLPRFDVMLIEHTVADADVATTWKALRELDLMQVHTPLMDAAVFVRGLPARVAARFGRAGPPELPRHLLLTGDGPEVEGWLSLGESAEREIAQGAVGRFWQPDIEWYDVSGMTPQQFAAFDEPGWGRIAASFSVRPYGTTRTLISYEARTATGDAAAARRFRLYWVLVRPFVRHIMRAALTSLRRSAESRAS</sequence>
<proteinExistence type="predicted"/>
<name>A0ABN1P442_9PSEU</name>
<organism evidence="1 2">
    <name type="scientific">Pseudonocardia zijingensis</name>
    <dbReference type="NCBI Taxonomy" id="153376"/>
    <lineage>
        <taxon>Bacteria</taxon>
        <taxon>Bacillati</taxon>
        <taxon>Actinomycetota</taxon>
        <taxon>Actinomycetes</taxon>
        <taxon>Pseudonocardiales</taxon>
        <taxon>Pseudonocardiaceae</taxon>
        <taxon>Pseudonocardia</taxon>
    </lineage>
</organism>
<dbReference type="RefSeq" id="WP_343938628.1">
    <property type="nucleotide sequence ID" value="NZ_BAAAHP010000014.1"/>
</dbReference>
<gene>
    <name evidence="1" type="ORF">GCM10009559_06220</name>
</gene>
<comment type="caution">
    <text evidence="1">The sequence shown here is derived from an EMBL/GenBank/DDBJ whole genome shotgun (WGS) entry which is preliminary data.</text>
</comment>
<protein>
    <recommendedName>
        <fullName evidence="3">SRPBCC family protein</fullName>
    </recommendedName>
</protein>
<dbReference type="Proteomes" id="UP001499967">
    <property type="component" value="Unassembled WGS sequence"/>
</dbReference>
<keyword evidence="2" id="KW-1185">Reference proteome</keyword>
<reference evidence="1 2" key="1">
    <citation type="journal article" date="2019" name="Int. J. Syst. Evol. Microbiol.">
        <title>The Global Catalogue of Microorganisms (GCM) 10K type strain sequencing project: providing services to taxonomists for standard genome sequencing and annotation.</title>
        <authorList>
            <consortium name="The Broad Institute Genomics Platform"/>
            <consortium name="The Broad Institute Genome Sequencing Center for Infectious Disease"/>
            <person name="Wu L."/>
            <person name="Ma J."/>
        </authorList>
    </citation>
    <scope>NUCLEOTIDE SEQUENCE [LARGE SCALE GENOMIC DNA]</scope>
    <source>
        <strain evidence="1 2">JCM 11117</strain>
    </source>
</reference>
<dbReference type="EMBL" id="BAAAHP010000014">
    <property type="protein sequence ID" value="GAA0922569.1"/>
    <property type="molecule type" value="Genomic_DNA"/>
</dbReference>
<evidence type="ECO:0008006" key="3">
    <source>
        <dbReference type="Google" id="ProtNLM"/>
    </source>
</evidence>
<accession>A0ABN1P442</accession>
<evidence type="ECO:0000313" key="1">
    <source>
        <dbReference type="EMBL" id="GAA0922569.1"/>
    </source>
</evidence>
<evidence type="ECO:0000313" key="2">
    <source>
        <dbReference type="Proteomes" id="UP001499967"/>
    </source>
</evidence>